<sequence>MKYLVVIEKTATGFSAYSPDLVGCIATGATPQAIEQTMREAMAFHLEGLALEGQAPPPPQAYAQYIELSA</sequence>
<comment type="caution">
    <text evidence="2">The sequence shown here is derived from an EMBL/GenBank/DDBJ whole genome shotgun (WGS) entry which is preliminary data.</text>
</comment>
<name>A0A937W2Q4_UNCTE</name>
<gene>
    <name evidence="2" type="ORF">FJZ47_09865</name>
</gene>
<dbReference type="Gene3D" id="3.30.160.250">
    <property type="match status" value="1"/>
</dbReference>
<evidence type="ECO:0000313" key="2">
    <source>
        <dbReference type="EMBL" id="MBM3224095.1"/>
    </source>
</evidence>
<proteinExistence type="predicted"/>
<protein>
    <submittedName>
        <fullName evidence="2">Type II toxin-antitoxin system HicB family antitoxin</fullName>
    </submittedName>
</protein>
<dbReference type="SUPFAM" id="SSF143100">
    <property type="entry name" value="TTHA1013/TTHA0281-like"/>
    <property type="match status" value="1"/>
</dbReference>
<dbReference type="InterPro" id="IPR051404">
    <property type="entry name" value="TA_system_antitoxin"/>
</dbReference>
<feature type="domain" description="HicB-like antitoxin of toxin-antitoxin system" evidence="1">
    <location>
        <begin position="3"/>
        <end position="66"/>
    </location>
</feature>
<dbReference type="Proteomes" id="UP000712673">
    <property type="component" value="Unassembled WGS sequence"/>
</dbReference>
<accession>A0A937W2Q4</accession>
<dbReference type="PANTHER" id="PTHR34504">
    <property type="entry name" value="ANTITOXIN HICB"/>
    <property type="match status" value="1"/>
</dbReference>
<dbReference type="EMBL" id="VGLS01000257">
    <property type="protein sequence ID" value="MBM3224095.1"/>
    <property type="molecule type" value="Genomic_DNA"/>
</dbReference>
<dbReference type="AlphaFoldDB" id="A0A937W2Q4"/>
<dbReference type="PANTHER" id="PTHR34504:SF2">
    <property type="entry name" value="UPF0150 PROTEIN SSL0259"/>
    <property type="match status" value="1"/>
</dbReference>
<evidence type="ECO:0000313" key="3">
    <source>
        <dbReference type="Proteomes" id="UP000712673"/>
    </source>
</evidence>
<dbReference type="Pfam" id="PF15919">
    <property type="entry name" value="HicB_lk_antitox"/>
    <property type="match status" value="1"/>
</dbReference>
<reference evidence="2" key="1">
    <citation type="submission" date="2019-03" db="EMBL/GenBank/DDBJ databases">
        <title>Lake Tanganyika Metagenome-Assembled Genomes (MAGs).</title>
        <authorList>
            <person name="Tran P."/>
        </authorList>
    </citation>
    <scope>NUCLEOTIDE SEQUENCE</scope>
    <source>
        <strain evidence="2">K_DeepCast_65m_m2_066</strain>
    </source>
</reference>
<evidence type="ECO:0000259" key="1">
    <source>
        <dbReference type="Pfam" id="PF15919"/>
    </source>
</evidence>
<dbReference type="InterPro" id="IPR035069">
    <property type="entry name" value="TTHA1013/TTHA0281-like"/>
</dbReference>
<dbReference type="InterPro" id="IPR031807">
    <property type="entry name" value="HicB-like"/>
</dbReference>
<organism evidence="2 3">
    <name type="scientific">Tectimicrobiota bacterium</name>
    <dbReference type="NCBI Taxonomy" id="2528274"/>
    <lineage>
        <taxon>Bacteria</taxon>
        <taxon>Pseudomonadati</taxon>
        <taxon>Nitrospinota/Tectimicrobiota group</taxon>
        <taxon>Candidatus Tectimicrobiota</taxon>
    </lineage>
</organism>